<dbReference type="AlphaFoldDB" id="A0A1A8X540"/>
<dbReference type="VEuPathDB" id="PlasmoDB:PocGH01_00053700"/>
<sequence length="364" mass="42536">MAMVVGSSHFTHDSLKDNYPSLEKSKFSKIYKELDNSCTEQDSGEYDSQAFDCTQFEIKQNNDTHIDELLRKLHRNLKKIHSKVNKIENTYFNDPPNDEKEYCIYLKYLLYYELTTKHDYKAIIHNIFEKWTDYTKGKDDKVELKQCTFNKLDSDDIEKLKSIYHFKLIFYDNLKIFSEVKNKPCSYLSELGKGLKAYSESISRCSMRNSEDNYCNEFKEFQSIYNFDKLHLQTAVDYDYTLGNEETADCPLVIASMNEPLRVMYKEGIYRWYLSDQPLNFLNTSIISASSAIGTTVGISAFLFYLYKFTNIGSLFGHGNKKDNNMFLNVDQGTHDFTFPISAPEHNNFGNNEYKISYYSSDNS</sequence>
<dbReference type="Pfam" id="PF05795">
    <property type="entry name" value="Plasmodium_Vir"/>
    <property type="match status" value="1"/>
</dbReference>
<evidence type="ECO:0000256" key="1">
    <source>
        <dbReference type="SAM" id="Phobius"/>
    </source>
</evidence>
<keyword evidence="1" id="KW-1133">Transmembrane helix</keyword>
<evidence type="ECO:0000313" key="5">
    <source>
        <dbReference type="Proteomes" id="UP000078560"/>
    </source>
</evidence>
<dbReference type="Proteomes" id="UP000078560">
    <property type="component" value="Unassembled WGS sequence"/>
</dbReference>
<dbReference type="EMBL" id="FLQV01001225">
    <property type="protein sequence ID" value="SBS99302.1"/>
    <property type="molecule type" value="Genomic_DNA"/>
</dbReference>
<protein>
    <submittedName>
        <fullName evidence="3">PIR Superfamily Protein</fullName>
    </submittedName>
</protein>
<organism evidence="3 4">
    <name type="scientific">Plasmodium ovale curtisi</name>
    <dbReference type="NCBI Taxonomy" id="864141"/>
    <lineage>
        <taxon>Eukaryota</taxon>
        <taxon>Sar</taxon>
        <taxon>Alveolata</taxon>
        <taxon>Apicomplexa</taxon>
        <taxon>Aconoidasida</taxon>
        <taxon>Haemosporida</taxon>
        <taxon>Plasmodiidae</taxon>
        <taxon>Plasmodium</taxon>
        <taxon>Plasmodium (Plasmodium)</taxon>
    </lineage>
</organism>
<evidence type="ECO:0000313" key="2">
    <source>
        <dbReference type="EMBL" id="SBS91632.1"/>
    </source>
</evidence>
<evidence type="ECO:0000313" key="3">
    <source>
        <dbReference type="EMBL" id="SBS99302.1"/>
    </source>
</evidence>
<proteinExistence type="predicted"/>
<keyword evidence="1" id="KW-0472">Membrane</keyword>
<keyword evidence="1" id="KW-0812">Transmembrane</keyword>
<dbReference type="InterPro" id="IPR008780">
    <property type="entry name" value="Plasmodium_Vir"/>
</dbReference>
<feature type="transmembrane region" description="Helical" evidence="1">
    <location>
        <begin position="286"/>
        <end position="307"/>
    </location>
</feature>
<name>A0A1A8X540_PLAOA</name>
<evidence type="ECO:0000313" key="4">
    <source>
        <dbReference type="Proteomes" id="UP000078546"/>
    </source>
</evidence>
<reference evidence="3" key="2">
    <citation type="submission" date="2016-05" db="EMBL/GenBank/DDBJ databases">
        <authorList>
            <person name="Lavstsen T."/>
            <person name="Jespersen J.S."/>
        </authorList>
    </citation>
    <scope>NUCLEOTIDE SEQUENCE [LARGE SCALE GENOMIC DNA]</scope>
</reference>
<accession>A0A1A8X540</accession>
<reference evidence="4 5" key="1">
    <citation type="submission" date="2016-05" db="EMBL/GenBank/DDBJ databases">
        <authorList>
            <person name="Naeem Raeece"/>
        </authorList>
    </citation>
    <scope>NUCLEOTIDE SEQUENCE [LARGE SCALE GENOMIC DNA]</scope>
</reference>
<gene>
    <name evidence="3" type="ORF">POVCU1_051860</name>
    <name evidence="2" type="ORF">POVCU2_0068900</name>
</gene>
<dbReference type="EMBL" id="FLQU01001138">
    <property type="protein sequence ID" value="SBS91632.1"/>
    <property type="molecule type" value="Genomic_DNA"/>
</dbReference>
<dbReference type="Proteomes" id="UP000078546">
    <property type="component" value="Unassembled WGS sequence"/>
</dbReference>